<dbReference type="AlphaFoldDB" id="A0A1D2M3C6"/>
<evidence type="ECO:0000313" key="2">
    <source>
        <dbReference type="EMBL" id="ODM87475.1"/>
    </source>
</evidence>
<dbReference type="Proteomes" id="UP000094527">
    <property type="component" value="Unassembled WGS sequence"/>
</dbReference>
<evidence type="ECO:0000313" key="3">
    <source>
        <dbReference type="Proteomes" id="UP000094527"/>
    </source>
</evidence>
<feature type="region of interest" description="Disordered" evidence="1">
    <location>
        <begin position="173"/>
        <end position="199"/>
    </location>
</feature>
<protein>
    <submittedName>
        <fullName evidence="2">Uncharacterized protein</fullName>
    </submittedName>
</protein>
<comment type="caution">
    <text evidence="2">The sequence shown here is derived from an EMBL/GenBank/DDBJ whole genome shotgun (WGS) entry which is preliminary data.</text>
</comment>
<feature type="non-terminal residue" evidence="2">
    <location>
        <position position="228"/>
    </location>
</feature>
<feature type="compositionally biased region" description="Polar residues" evidence="1">
    <location>
        <begin position="176"/>
        <end position="199"/>
    </location>
</feature>
<gene>
    <name evidence="2" type="ORF">Ocin01_19207</name>
</gene>
<keyword evidence="3" id="KW-1185">Reference proteome</keyword>
<name>A0A1D2M3C6_ORCCI</name>
<accession>A0A1D2M3C6</accession>
<sequence>MLKLQYGGNDNISNEDGQIILRTASIDLARNLTNSDNNGRVLLIFESKGILDRLESETIRGKLETSTTSAWITEFYSLLLNRSNICGALNLLLNLDNDADLRNYRRLIRRTFEALKLPKRLEVIEVTLPDPCQITQTINGAESLSDKKAEEEPLLLSTDQLSRILHDRAVKPLPRSHQQPESHFPTNDTPTAYSSRLASHSSVNRGFKNDIKRTLSVLAITITAMIAT</sequence>
<reference evidence="2 3" key="1">
    <citation type="journal article" date="2016" name="Genome Biol. Evol.">
        <title>Gene Family Evolution Reflects Adaptation to Soil Environmental Stressors in the Genome of the Collembolan Orchesella cincta.</title>
        <authorList>
            <person name="Faddeeva-Vakhrusheva A."/>
            <person name="Derks M.F."/>
            <person name="Anvar S.Y."/>
            <person name="Agamennone V."/>
            <person name="Suring W."/>
            <person name="Smit S."/>
            <person name="van Straalen N.M."/>
            <person name="Roelofs D."/>
        </authorList>
    </citation>
    <scope>NUCLEOTIDE SEQUENCE [LARGE SCALE GENOMIC DNA]</scope>
    <source>
        <tissue evidence="2">Mixed pool</tissue>
    </source>
</reference>
<evidence type="ECO:0000256" key="1">
    <source>
        <dbReference type="SAM" id="MobiDB-lite"/>
    </source>
</evidence>
<dbReference type="EMBL" id="LJIJ01005209">
    <property type="protein sequence ID" value="ODM87475.1"/>
    <property type="molecule type" value="Genomic_DNA"/>
</dbReference>
<proteinExistence type="predicted"/>
<organism evidence="2 3">
    <name type="scientific">Orchesella cincta</name>
    <name type="common">Springtail</name>
    <name type="synonym">Podura cincta</name>
    <dbReference type="NCBI Taxonomy" id="48709"/>
    <lineage>
        <taxon>Eukaryota</taxon>
        <taxon>Metazoa</taxon>
        <taxon>Ecdysozoa</taxon>
        <taxon>Arthropoda</taxon>
        <taxon>Hexapoda</taxon>
        <taxon>Collembola</taxon>
        <taxon>Entomobryomorpha</taxon>
        <taxon>Entomobryoidea</taxon>
        <taxon>Orchesellidae</taxon>
        <taxon>Orchesellinae</taxon>
        <taxon>Orchesella</taxon>
    </lineage>
</organism>